<keyword evidence="8" id="KW-1133">Transmembrane helix</keyword>
<reference evidence="10" key="2">
    <citation type="submission" date="2018-05" db="EMBL/GenBank/DDBJ databases">
        <title>OgluRS3 (Oryza glumaepatula Reference Sequence Version 3).</title>
        <authorList>
            <person name="Zhang J."/>
            <person name="Kudrna D."/>
            <person name="Lee S."/>
            <person name="Talag J."/>
            <person name="Welchert J."/>
            <person name="Wing R.A."/>
        </authorList>
    </citation>
    <scope>NUCLEOTIDE SEQUENCE [LARGE SCALE GENOMIC DNA]</scope>
</reference>
<dbReference type="GO" id="GO:0000139">
    <property type="term" value="C:Golgi membrane"/>
    <property type="evidence" value="ECO:0007669"/>
    <property type="project" value="UniProtKB-SubCell"/>
</dbReference>
<evidence type="ECO:0000256" key="7">
    <source>
        <dbReference type="SAM" id="MobiDB-lite"/>
    </source>
</evidence>
<evidence type="ECO:0000256" key="4">
    <source>
        <dbReference type="ARBA" id="ARBA00022679"/>
    </source>
</evidence>
<evidence type="ECO:0000313" key="11">
    <source>
        <dbReference type="Proteomes" id="UP000026961"/>
    </source>
</evidence>
<dbReference type="AlphaFoldDB" id="A0A0D9YRI7"/>
<dbReference type="GO" id="GO:0009664">
    <property type="term" value="P:plant-type cell wall organization"/>
    <property type="evidence" value="ECO:0007669"/>
    <property type="project" value="EnsemblPlants"/>
</dbReference>
<dbReference type="PANTHER" id="PTHR20961">
    <property type="entry name" value="GLYCOSYLTRANSFERASE"/>
    <property type="match status" value="1"/>
</dbReference>
<dbReference type="GO" id="GO:0035252">
    <property type="term" value="F:UDP-xylosyltransferase activity"/>
    <property type="evidence" value="ECO:0007669"/>
    <property type="project" value="EnsemblPlants"/>
</dbReference>
<keyword evidence="11" id="KW-1185">Reference proteome</keyword>
<feature type="region of interest" description="Disordered" evidence="7">
    <location>
        <begin position="1"/>
        <end position="25"/>
    </location>
</feature>
<feature type="region of interest" description="Disordered" evidence="7">
    <location>
        <begin position="78"/>
        <end position="113"/>
    </location>
</feature>
<evidence type="ECO:0000256" key="6">
    <source>
        <dbReference type="ARBA" id="ARBA00023180"/>
    </source>
</evidence>
<keyword evidence="8" id="KW-0472">Membrane</keyword>
<dbReference type="eggNOG" id="KOG4698">
    <property type="taxonomic scope" value="Eukaryota"/>
</dbReference>
<dbReference type="Pfam" id="PF04577">
    <property type="entry name" value="Glyco_transf_61"/>
    <property type="match status" value="1"/>
</dbReference>
<dbReference type="Proteomes" id="UP000026961">
    <property type="component" value="Chromosome 2"/>
</dbReference>
<evidence type="ECO:0000256" key="1">
    <source>
        <dbReference type="ARBA" id="ARBA00004323"/>
    </source>
</evidence>
<dbReference type="Gramene" id="OGLUM02G14850.1">
    <property type="protein sequence ID" value="OGLUM02G14850.1"/>
    <property type="gene ID" value="OGLUM02G14850"/>
</dbReference>
<reference evidence="10" key="1">
    <citation type="submission" date="2015-04" db="UniProtKB">
        <authorList>
            <consortium name="EnsemblPlants"/>
        </authorList>
    </citation>
    <scope>IDENTIFICATION</scope>
</reference>
<dbReference type="EnsemblPlants" id="OGLUM02G14850.1">
    <property type="protein sequence ID" value="OGLUM02G14850.1"/>
    <property type="gene ID" value="OGLUM02G14850"/>
</dbReference>
<keyword evidence="4" id="KW-0808">Transferase</keyword>
<dbReference type="PANTHER" id="PTHR20961:SF27">
    <property type="entry name" value="BETA-1,2-XYLOSYLTRANSFEREASE XAX1"/>
    <property type="match status" value="1"/>
</dbReference>
<keyword evidence="3" id="KW-0328">Glycosyltransferase</keyword>
<evidence type="ECO:0000313" key="10">
    <source>
        <dbReference type="EnsemblPlants" id="OGLUM02G14850.1"/>
    </source>
</evidence>
<dbReference type="HOGENOM" id="CLU_016869_3_2_1"/>
<evidence type="ECO:0000256" key="5">
    <source>
        <dbReference type="ARBA" id="ARBA00023034"/>
    </source>
</evidence>
<protein>
    <recommendedName>
        <fullName evidence="9">Glycosyltransferase 61 catalytic domain-containing protein</fullName>
    </recommendedName>
</protein>
<comment type="subcellular location">
    <subcellularLocation>
        <location evidence="1">Golgi apparatus membrane</location>
        <topology evidence="1">Single-pass type II membrane protein</topology>
    </subcellularLocation>
</comment>
<accession>A0A0D9YRI7</accession>
<evidence type="ECO:0000259" key="9">
    <source>
        <dbReference type="Pfam" id="PF04577"/>
    </source>
</evidence>
<keyword evidence="5" id="KW-0333">Golgi apparatus</keyword>
<feature type="domain" description="Glycosyltransferase 61 catalytic" evidence="9">
    <location>
        <begin position="282"/>
        <end position="473"/>
    </location>
</feature>
<evidence type="ECO:0000256" key="8">
    <source>
        <dbReference type="SAM" id="Phobius"/>
    </source>
</evidence>
<feature type="transmembrane region" description="Helical" evidence="8">
    <location>
        <begin position="42"/>
        <end position="65"/>
    </location>
</feature>
<name>A0A0D9YRI7_9ORYZ</name>
<evidence type="ECO:0000256" key="2">
    <source>
        <dbReference type="ARBA" id="ARBA00004881"/>
    </source>
</evidence>
<dbReference type="STRING" id="40148.A0A0D9YRI7"/>
<proteinExistence type="predicted"/>
<keyword evidence="8" id="KW-0812">Transmembrane</keyword>
<feature type="compositionally biased region" description="Pro residues" evidence="7">
    <location>
        <begin position="84"/>
        <end position="94"/>
    </location>
</feature>
<keyword evidence="6" id="KW-0325">Glycoprotein</keyword>
<organism evidence="10">
    <name type="scientific">Oryza glumipatula</name>
    <dbReference type="NCBI Taxonomy" id="40148"/>
    <lineage>
        <taxon>Eukaryota</taxon>
        <taxon>Viridiplantae</taxon>
        <taxon>Streptophyta</taxon>
        <taxon>Embryophyta</taxon>
        <taxon>Tracheophyta</taxon>
        <taxon>Spermatophyta</taxon>
        <taxon>Magnoliopsida</taxon>
        <taxon>Liliopsida</taxon>
        <taxon>Poales</taxon>
        <taxon>Poaceae</taxon>
        <taxon>BOP clade</taxon>
        <taxon>Oryzoideae</taxon>
        <taxon>Oryzeae</taxon>
        <taxon>Oryzinae</taxon>
        <taxon>Oryza</taxon>
    </lineage>
</organism>
<evidence type="ECO:0000256" key="3">
    <source>
        <dbReference type="ARBA" id="ARBA00022676"/>
    </source>
</evidence>
<dbReference type="InterPro" id="IPR007657">
    <property type="entry name" value="Glycosyltransferase_61"/>
</dbReference>
<dbReference type="InterPro" id="IPR049625">
    <property type="entry name" value="Glyco_transf_61_cat"/>
</dbReference>
<comment type="pathway">
    <text evidence="2">Glycan metabolism.</text>
</comment>
<sequence>MTSTAYSRPSKLPGGGNGSDRRLPPRLMRGLTTKIEPKKLGVGLLAGCCLALLTYVSLAKLFAIYSPVFASTANTSTLMQNSPPSSPETGPIPPQETAAGAGNNDSTADPVDLPEDKSLVEAQPQEPGFPSAESQEPGLPAVLSRKEDDAERAAAAAASEIKQSEMKNGVAAGGDTKIKCDENGVDEGFPYARPSVCELYGDVRVSPKQKTIYVVNPSGAGGFDENGEKRLRPYARKDDFLLPGVVEVTIKSVPSEAAASKCTKQHAVPAVVFSVAGYTDNFFHDMTDAMIPLFLTTAHLKGEVQILITNYKPWWVQKYTPLLRKLSNYDVINFDEDAGVHCFPQGYLGLYRDRDLIISPHPTRNPRNYTMVDYNRFLRDALELRRDRPSVLGEEPGMRPRMLIISRAGTRKLLNLEEVAAAATELGFNVTVAEAGADVPAFAALVNSADVLLAVHGAGLTNQIFLPAEAVVVQIVPWGNMDWMATNFYGQPARDMQLRYVEYYVGEEETSLKHNYSRDHMVFKDPKALHAQGWQTLAATIMKQDVEVNLTRFRPILLQALDRLQQ</sequence>